<feature type="region of interest" description="Disordered" evidence="10">
    <location>
        <begin position="1277"/>
        <end position="1296"/>
    </location>
</feature>
<dbReference type="GO" id="GO:0010605">
    <property type="term" value="P:negative regulation of macromolecule metabolic process"/>
    <property type="evidence" value="ECO:0007669"/>
    <property type="project" value="UniProtKB-ARBA"/>
</dbReference>
<dbReference type="Gene3D" id="3.30.460.10">
    <property type="entry name" value="Beta Polymerase, domain 2"/>
    <property type="match status" value="1"/>
</dbReference>
<evidence type="ECO:0000256" key="8">
    <source>
        <dbReference type="ARBA" id="ARBA00022723"/>
    </source>
</evidence>
<dbReference type="STRING" id="1365824.V5EF69"/>
<dbReference type="Proteomes" id="UP000019377">
    <property type="component" value="Unassembled WGS sequence"/>
</dbReference>
<dbReference type="HOGENOM" id="CLU_004351_0_0_1"/>
<feature type="compositionally biased region" description="Low complexity" evidence="10">
    <location>
        <begin position="46"/>
        <end position="118"/>
    </location>
</feature>
<comment type="cofactor">
    <cofactor evidence="1">
        <name>Mn(2+)</name>
        <dbReference type="ChEBI" id="CHEBI:29035"/>
    </cofactor>
</comment>
<feature type="region of interest" description="Disordered" evidence="10">
    <location>
        <begin position="882"/>
        <end position="958"/>
    </location>
</feature>
<feature type="compositionally biased region" description="Low complexity" evidence="10">
    <location>
        <begin position="325"/>
        <end position="347"/>
    </location>
</feature>
<feature type="compositionally biased region" description="Low complexity" evidence="10">
    <location>
        <begin position="1195"/>
        <end position="1214"/>
    </location>
</feature>
<dbReference type="InterPro" id="IPR043519">
    <property type="entry name" value="NT_sf"/>
</dbReference>
<dbReference type="CDD" id="cd05402">
    <property type="entry name" value="NT_PAP_TUTase"/>
    <property type="match status" value="1"/>
</dbReference>
<keyword evidence="8" id="KW-0479">Metal-binding</keyword>
<accession>V5EF69</accession>
<evidence type="ECO:0000256" key="5">
    <source>
        <dbReference type="ARBA" id="ARBA00012388"/>
    </source>
</evidence>
<comment type="cofactor">
    <cofactor evidence="2">
        <name>Mg(2+)</name>
        <dbReference type="ChEBI" id="CHEBI:18420"/>
    </cofactor>
</comment>
<feature type="compositionally biased region" description="Basic and acidic residues" evidence="10">
    <location>
        <begin position="1149"/>
        <end position="1170"/>
    </location>
</feature>
<dbReference type="GO" id="GO:0046872">
    <property type="term" value="F:metal ion binding"/>
    <property type="evidence" value="ECO:0007669"/>
    <property type="project" value="UniProtKB-KW"/>
</dbReference>
<feature type="region of interest" description="Disordered" evidence="10">
    <location>
        <begin position="1091"/>
        <end position="1220"/>
    </location>
</feature>
<evidence type="ECO:0000259" key="12">
    <source>
        <dbReference type="Pfam" id="PF22600"/>
    </source>
</evidence>
<feature type="compositionally biased region" description="Low complexity" evidence="10">
    <location>
        <begin position="1138"/>
        <end position="1148"/>
    </location>
</feature>
<dbReference type="Gene3D" id="1.10.1410.10">
    <property type="match status" value="1"/>
</dbReference>
<feature type="compositionally biased region" description="Polar residues" evidence="10">
    <location>
        <begin position="1"/>
        <end position="26"/>
    </location>
</feature>
<dbReference type="GO" id="GO:0031123">
    <property type="term" value="P:RNA 3'-end processing"/>
    <property type="evidence" value="ECO:0007669"/>
    <property type="project" value="TreeGrafter"/>
</dbReference>
<dbReference type="SUPFAM" id="SSF81301">
    <property type="entry name" value="Nucleotidyltransferase"/>
    <property type="match status" value="1"/>
</dbReference>
<dbReference type="PANTHER" id="PTHR12271:SF40">
    <property type="entry name" value="POLY(A) RNA POLYMERASE GLD2"/>
    <property type="match status" value="1"/>
</dbReference>
<dbReference type="Pfam" id="PF03828">
    <property type="entry name" value="PAP_assoc"/>
    <property type="match status" value="1"/>
</dbReference>
<dbReference type="GO" id="GO:1990817">
    <property type="term" value="F:poly(A) RNA polymerase activity"/>
    <property type="evidence" value="ECO:0007669"/>
    <property type="project" value="UniProtKB-EC"/>
</dbReference>
<feature type="compositionally biased region" description="Basic and acidic residues" evidence="10">
    <location>
        <begin position="1056"/>
        <end position="1066"/>
    </location>
</feature>
<reference evidence="14" key="1">
    <citation type="journal article" date="2013" name="Genome Announc.">
        <title>Draft genome sequence of Pseudozyma brasiliensis sp. nov. strain GHG001, a high producer of endo-1,4-xylanase isolated from an insect pest of sugarcane.</title>
        <authorList>
            <person name="Oliveira J.V.D.C."/>
            <person name="dos Santos R.A.C."/>
            <person name="Borges T.A."/>
            <person name="Riano-Pachon D.M."/>
            <person name="Goldman G.H."/>
        </authorList>
    </citation>
    <scope>NUCLEOTIDE SEQUENCE [LARGE SCALE GENOMIC DNA]</scope>
    <source>
        <strain evidence="14">GHG001</strain>
    </source>
</reference>
<keyword evidence="9" id="KW-0460">Magnesium</keyword>
<keyword evidence="14" id="KW-1185">Reference proteome</keyword>
<evidence type="ECO:0000313" key="14">
    <source>
        <dbReference type="Proteomes" id="UP000019377"/>
    </source>
</evidence>
<feature type="compositionally biased region" description="Low complexity" evidence="10">
    <location>
        <begin position="127"/>
        <end position="145"/>
    </location>
</feature>
<evidence type="ECO:0000256" key="3">
    <source>
        <dbReference type="ARBA" id="ARBA00004496"/>
    </source>
</evidence>
<dbReference type="SUPFAM" id="SSF81631">
    <property type="entry name" value="PAP/OAS1 substrate-binding domain"/>
    <property type="match status" value="1"/>
</dbReference>
<protein>
    <recommendedName>
        <fullName evidence="5">polynucleotide adenylyltransferase</fullName>
        <ecNumber evidence="5">2.7.7.19</ecNumber>
    </recommendedName>
</protein>
<feature type="region of interest" description="Disordered" evidence="10">
    <location>
        <begin position="1"/>
        <end position="175"/>
    </location>
</feature>
<dbReference type="EC" id="2.7.7.19" evidence="5"/>
<feature type="compositionally biased region" description="Basic and acidic residues" evidence="10">
    <location>
        <begin position="1439"/>
        <end position="1479"/>
    </location>
</feature>
<dbReference type="PANTHER" id="PTHR12271">
    <property type="entry name" value="POLY A POLYMERASE CID PAP -RELATED"/>
    <property type="match status" value="1"/>
</dbReference>
<comment type="similarity">
    <text evidence="4">Belongs to the DNA polymerase type-B-like family.</text>
</comment>
<feature type="region of interest" description="Disordered" evidence="10">
    <location>
        <begin position="790"/>
        <end position="829"/>
    </location>
</feature>
<evidence type="ECO:0000256" key="2">
    <source>
        <dbReference type="ARBA" id="ARBA00001946"/>
    </source>
</evidence>
<feature type="region of interest" description="Disordered" evidence="10">
    <location>
        <begin position="1309"/>
        <end position="1479"/>
    </location>
</feature>
<gene>
    <name evidence="13" type="ORF">PSEUBRA_SCAF12g01698</name>
</gene>
<feature type="domain" description="PAP-associated" evidence="11">
    <location>
        <begin position="603"/>
        <end position="653"/>
    </location>
</feature>
<sequence length="1501" mass="162704">MPVSSTTAGASRQRSRSQDAAVSIPNSLLVDSGHSISASPSRHLETSSASNSRSVSGSSISSDRSDRMASSTTSAALSARRPSTARSEASAKLKATLSAASSSDKASSQRGASGQQRSNSTSGQERASTNGSTAASSSTLSAATTPVRRTSAPDGNQARPPMQRSSTQDDSVPHTPLSHFRAEAANLPAIPLQAFAFTQSQNGVHSHTNNLEGTTGSFATGYLPSQMSAGSAPLMTSPSRSAPLPAANGSTTASNTTPSASPNGRVRSQTATPANATSPYSANGSNVSYHGSRSMRASPQMRALPQQHHGLVPSLQSLGASMLTSPSAASSGYGHSASMSATSPSHSQTHSGPHWERHTNELTSCVVAFLSPILPTEEEYRIKEATRRQLERLANRVSPGAKLLAFGSMANGFALRNSDMDLCCLMSKGEDGQPKTQHTASELVETLGQLIREETDFTVMPLPKARIPIIKITRSPTADLPYEIACDIGFENRLALENTRLLLSYAMVDPQRLRTLVLFIKVWAKRRKLNSPYTGTLSSYGYTLLVLFFLTHVKKPAVLPNLQRVPPTRIMKPEEMELNGNNIYFYDDVEELKKEWASENHENVGELLIDFFRYFSKEFSYARDVISLKSETGLLSKDSKSWNAELCIEDPFQMGYNVSRTVTKDGLYTIRGEFMRASRFLTNTRGQKISTLIAELCEEREDSLSRAPDGPGSMQRNPYHSYMGMGVPNGTSFYTASANGGRPYRDSNRRYDGNSISGYGGSFAFEQMARGLGQGVAYPPTAAMLAPLSRTHGLSPKPQHSRYAGASSHSTDAGTASFSSAQSDSGGYAPLDSAGRASIGHASARTSPSFKHAVPNGYHSSNGLGAQEAFAYGAEISFGAPSVASTRDDMGSTPRGKTSRSFSETLNRSKSLPRAPALANGHQRRAQGGASLMPHSQAGAIPTPAPATFYEPASPHSLAPSELESRMATLHVQQPSTSGPRRLSASSHASSSALFDSNSASTLHCSSASSPWSLGPAVTDGRRPSHHQQQADTHALVQEYLRRAAQSGAESTLPMDADKFAPRADHDDEDESGSVISEATLDELARLSELEGTDSSAGSPDWRGADAKQPAQREESPPRPMRLPESVLQQAKLRKHAQAAAAAAAAASTDDRRRDERSTHRADRNREGSSKRSNRHHRDPSPSSSANKQRRDRSASPSSSRRPLLSPTSAPTLPHGATPLTADDYYARSYEFKSYLSARSLFLDELSSSSARKHFDRFVSKWNSGRLDDVYYAGTLRSGGSGSSQTRHQWGLKGLSKGEREVMESVRDTVDTLTNGQSRGAREARDAERHARRDHVPREGEERGERNDRGQQGDRDSGWSQRHSDRQVDREHTREMTRISEADARRRARTDATDEAETLHGRATGRDRMHEKRLEKRESNRAFARRNDDGLELDDRELYDEPSRAGEGGERRLGKRELARQERVEERKAELQERVGEMKRKEGATMDMFRAMAAERFGGSG</sequence>
<feature type="compositionally biased region" description="Polar residues" evidence="10">
    <location>
        <begin position="266"/>
        <end position="297"/>
    </location>
</feature>
<name>V5EF69_KALBG</name>
<dbReference type="InterPro" id="IPR002058">
    <property type="entry name" value="PAP_assoc"/>
</dbReference>
<evidence type="ECO:0000256" key="1">
    <source>
        <dbReference type="ARBA" id="ARBA00001936"/>
    </source>
</evidence>
<dbReference type="OMA" id="PSFKHAV"/>
<dbReference type="Pfam" id="PF22600">
    <property type="entry name" value="MTPAP-like_central"/>
    <property type="match status" value="1"/>
</dbReference>
<dbReference type="EMBL" id="KI545854">
    <property type="protein sequence ID" value="EST09121.1"/>
    <property type="molecule type" value="Genomic_DNA"/>
</dbReference>
<evidence type="ECO:0000256" key="10">
    <source>
        <dbReference type="SAM" id="MobiDB-lite"/>
    </source>
</evidence>
<evidence type="ECO:0000256" key="7">
    <source>
        <dbReference type="ARBA" id="ARBA00022679"/>
    </source>
</evidence>
<feature type="compositionally biased region" description="Polar residues" evidence="10">
    <location>
        <begin position="895"/>
        <end position="910"/>
    </location>
</feature>
<keyword evidence="7" id="KW-0808">Transferase</keyword>
<feature type="compositionally biased region" description="Polar residues" evidence="10">
    <location>
        <begin position="807"/>
        <end position="825"/>
    </location>
</feature>
<feature type="compositionally biased region" description="Basic and acidic residues" evidence="10">
    <location>
        <begin position="1320"/>
        <end position="1429"/>
    </location>
</feature>
<feature type="region of interest" description="Disordered" evidence="10">
    <location>
        <begin position="229"/>
        <end position="304"/>
    </location>
</feature>
<dbReference type="eggNOG" id="KOG2277">
    <property type="taxonomic scope" value="Eukaryota"/>
</dbReference>
<dbReference type="GO" id="GO:0005737">
    <property type="term" value="C:cytoplasm"/>
    <property type="evidence" value="ECO:0007669"/>
    <property type="project" value="UniProtKB-SubCell"/>
</dbReference>
<evidence type="ECO:0000313" key="13">
    <source>
        <dbReference type="EMBL" id="EST09121.1"/>
    </source>
</evidence>
<feature type="compositionally biased region" description="Basic and acidic residues" evidence="10">
    <location>
        <begin position="1103"/>
        <end position="1117"/>
    </location>
</feature>
<evidence type="ECO:0000256" key="4">
    <source>
        <dbReference type="ARBA" id="ARBA00008593"/>
    </source>
</evidence>
<feature type="region of interest" description="Disordered" evidence="10">
    <location>
        <begin position="1005"/>
        <end position="1033"/>
    </location>
</feature>
<evidence type="ECO:0000259" key="11">
    <source>
        <dbReference type="Pfam" id="PF03828"/>
    </source>
</evidence>
<feature type="region of interest" description="Disordered" evidence="10">
    <location>
        <begin position="1046"/>
        <end position="1075"/>
    </location>
</feature>
<dbReference type="InterPro" id="IPR054708">
    <property type="entry name" value="MTPAP-like_central"/>
</dbReference>
<dbReference type="GeneID" id="27416958"/>
<evidence type="ECO:0000256" key="6">
    <source>
        <dbReference type="ARBA" id="ARBA00022490"/>
    </source>
</evidence>
<feature type="compositionally biased region" description="Low complexity" evidence="10">
    <location>
        <begin position="245"/>
        <end position="263"/>
    </location>
</feature>
<feature type="compositionally biased region" description="Polar residues" evidence="10">
    <location>
        <begin position="229"/>
        <end position="240"/>
    </location>
</feature>
<feature type="region of interest" description="Disordered" evidence="10">
    <location>
        <begin position="322"/>
        <end position="356"/>
    </location>
</feature>
<comment type="subcellular location">
    <subcellularLocation>
        <location evidence="3">Cytoplasm</location>
    </subcellularLocation>
</comment>
<dbReference type="OrthoDB" id="2139939at2759"/>
<proteinExistence type="inferred from homology"/>
<feature type="domain" description="Poly(A) RNA polymerase mitochondrial-like central palm" evidence="12">
    <location>
        <begin position="367"/>
        <end position="506"/>
    </location>
</feature>
<organism evidence="13 14">
    <name type="scientific">Kalmanozyma brasiliensis (strain GHG001)</name>
    <name type="common">Yeast</name>
    <name type="synonym">Pseudozyma brasiliensis</name>
    <dbReference type="NCBI Taxonomy" id="1365824"/>
    <lineage>
        <taxon>Eukaryota</taxon>
        <taxon>Fungi</taxon>
        <taxon>Dikarya</taxon>
        <taxon>Basidiomycota</taxon>
        <taxon>Ustilaginomycotina</taxon>
        <taxon>Ustilaginomycetes</taxon>
        <taxon>Ustilaginales</taxon>
        <taxon>Ustilaginaceae</taxon>
        <taxon>Kalmanozyma</taxon>
    </lineage>
</organism>
<evidence type="ECO:0000256" key="9">
    <source>
        <dbReference type="ARBA" id="ARBA00022842"/>
    </source>
</evidence>
<keyword evidence="6" id="KW-0963">Cytoplasm</keyword>